<dbReference type="GO" id="GO:0004674">
    <property type="term" value="F:protein serine/threonine kinase activity"/>
    <property type="evidence" value="ECO:0007669"/>
    <property type="project" value="UniProtKB-KW"/>
</dbReference>
<evidence type="ECO:0000256" key="6">
    <source>
        <dbReference type="PROSITE-ProRule" id="PRU10141"/>
    </source>
</evidence>
<dbReference type="FunFam" id="3.30.200.20:FF:000039">
    <property type="entry name" value="receptor-like protein kinase FERONIA"/>
    <property type="match status" value="1"/>
</dbReference>
<comment type="caution">
    <text evidence="9">The sequence shown here is derived from an EMBL/GenBank/DDBJ whole genome shotgun (WGS) entry which is preliminary data.</text>
</comment>
<evidence type="ECO:0000313" key="9">
    <source>
        <dbReference type="EMBL" id="KAB1201523.1"/>
    </source>
</evidence>
<dbReference type="GO" id="GO:0004714">
    <property type="term" value="F:transmembrane receptor protein tyrosine kinase activity"/>
    <property type="evidence" value="ECO:0007669"/>
    <property type="project" value="InterPro"/>
</dbReference>
<evidence type="ECO:0000313" key="10">
    <source>
        <dbReference type="Proteomes" id="UP000516437"/>
    </source>
</evidence>
<dbReference type="InterPro" id="IPR008271">
    <property type="entry name" value="Ser/Thr_kinase_AS"/>
</dbReference>
<dbReference type="Gene3D" id="1.10.510.10">
    <property type="entry name" value="Transferase(Phosphotransferase) domain 1"/>
    <property type="match status" value="1"/>
</dbReference>
<evidence type="ECO:0000256" key="5">
    <source>
        <dbReference type="ARBA" id="ARBA00022840"/>
    </source>
</evidence>
<dbReference type="GO" id="GO:0005524">
    <property type="term" value="F:ATP binding"/>
    <property type="evidence" value="ECO:0007669"/>
    <property type="project" value="UniProtKB-UniRule"/>
</dbReference>
<gene>
    <name evidence="9" type="ORF">CJ030_MR0G003210</name>
</gene>
<feature type="binding site" evidence="6">
    <location>
        <position position="57"/>
    </location>
    <ligand>
        <name>ATP</name>
        <dbReference type="ChEBI" id="CHEBI:30616"/>
    </ligand>
</feature>
<evidence type="ECO:0000256" key="1">
    <source>
        <dbReference type="ARBA" id="ARBA00022527"/>
    </source>
</evidence>
<name>A0A6A1UMV9_9ROSI</name>
<dbReference type="PROSITE" id="PS50011">
    <property type="entry name" value="PROTEIN_KINASE_DOM"/>
    <property type="match status" value="1"/>
</dbReference>
<dbReference type="InterPro" id="IPR000719">
    <property type="entry name" value="Prot_kinase_dom"/>
</dbReference>
<dbReference type="PROSITE" id="PS00107">
    <property type="entry name" value="PROTEIN_KINASE_ATP"/>
    <property type="match status" value="1"/>
</dbReference>
<dbReference type="InterPro" id="IPR011009">
    <property type="entry name" value="Kinase-like_dom_sf"/>
</dbReference>
<reference evidence="9 10" key="1">
    <citation type="journal article" date="2019" name="Plant Biotechnol. J.">
        <title>The red bayberry genome and genetic basis of sex determination.</title>
        <authorList>
            <person name="Jia H.M."/>
            <person name="Jia H.J."/>
            <person name="Cai Q.L."/>
            <person name="Wang Y."/>
            <person name="Zhao H.B."/>
            <person name="Yang W.F."/>
            <person name="Wang G.Y."/>
            <person name="Li Y.H."/>
            <person name="Zhan D.L."/>
            <person name="Shen Y.T."/>
            <person name="Niu Q.F."/>
            <person name="Chang L."/>
            <person name="Qiu J."/>
            <person name="Zhao L."/>
            <person name="Xie H.B."/>
            <person name="Fu W.Y."/>
            <person name="Jin J."/>
            <person name="Li X.W."/>
            <person name="Jiao Y."/>
            <person name="Zhou C.C."/>
            <person name="Tu T."/>
            <person name="Chai C.Y."/>
            <person name="Gao J.L."/>
            <person name="Fan L.J."/>
            <person name="van de Weg E."/>
            <person name="Wang J.Y."/>
            <person name="Gao Z.S."/>
        </authorList>
    </citation>
    <scope>NUCLEOTIDE SEQUENCE [LARGE SCALE GENOMIC DNA]</scope>
    <source>
        <tissue evidence="9">Leaves</tissue>
    </source>
</reference>
<sequence>MPKVIISPFDYLCRRFSLDEIKRATADFHENLIIGRGGFGNVYRGLIDEGSTTVAIKHLHPESKQGYREFLSEIETVSQLRCVHIVSLIGYCYDDNEMILVYDYIANGTLRDQLYGTDNAPLPWKQRLQICVGAARGLHYLHTGAKHPIIHRDIKTTNILLDEKWVAKICDFGLSKQILDNTAASYVVEGTRGFSNAVDLEESGVSTRVMGTWGYLDPEYARRQRLTETSDVYSFGAVLWEVLCARKPIDTKLADEQRHLNHWARKCLERGIIGEIIDPCLKGTIAPESFKIYVEVAEGCARDSGIQRPTMNDVLEKLDFALELQKNADAENEKTNPDYERSYPELLSFHFAGSSGSAAEDASAHTRHMSESDYSGSIYTSHDTITGDFSGRSS</sequence>
<dbReference type="PANTHER" id="PTHR27003:SF451">
    <property type="entry name" value="PROTEIN KINASE DOMAIN-CONTAINING PROTEIN"/>
    <property type="match status" value="1"/>
</dbReference>
<dbReference type="PROSITE" id="PS00108">
    <property type="entry name" value="PROTEIN_KINASE_ST"/>
    <property type="match status" value="1"/>
</dbReference>
<evidence type="ECO:0000256" key="3">
    <source>
        <dbReference type="ARBA" id="ARBA00022741"/>
    </source>
</evidence>
<evidence type="ECO:0000256" key="2">
    <source>
        <dbReference type="ARBA" id="ARBA00022679"/>
    </source>
</evidence>
<dbReference type="GO" id="GO:0009506">
    <property type="term" value="C:plasmodesma"/>
    <property type="evidence" value="ECO:0007669"/>
    <property type="project" value="TreeGrafter"/>
</dbReference>
<comment type="similarity">
    <text evidence="7">Belongs to the protein kinase superfamily.</text>
</comment>
<keyword evidence="2" id="KW-0808">Transferase</keyword>
<keyword evidence="4 9" id="KW-0418">Kinase</keyword>
<dbReference type="InterPro" id="IPR017441">
    <property type="entry name" value="Protein_kinase_ATP_BS"/>
</dbReference>
<evidence type="ECO:0000256" key="4">
    <source>
        <dbReference type="ARBA" id="ARBA00022777"/>
    </source>
</evidence>
<feature type="domain" description="Protein kinase" evidence="8">
    <location>
        <begin position="28"/>
        <end position="321"/>
    </location>
</feature>
<keyword evidence="3 6" id="KW-0547">Nucleotide-binding</keyword>
<dbReference type="InterPro" id="IPR045272">
    <property type="entry name" value="ANXUR1/2-like"/>
</dbReference>
<evidence type="ECO:0000256" key="7">
    <source>
        <dbReference type="RuleBase" id="RU000304"/>
    </source>
</evidence>
<protein>
    <submittedName>
        <fullName evidence="9">Receptor-like protein kinase FERONIA</fullName>
    </submittedName>
</protein>
<dbReference type="Proteomes" id="UP000516437">
    <property type="component" value="Unassembled WGS sequence"/>
</dbReference>
<evidence type="ECO:0000259" key="8">
    <source>
        <dbReference type="PROSITE" id="PS50011"/>
    </source>
</evidence>
<keyword evidence="10" id="KW-1185">Reference proteome</keyword>
<dbReference type="SUPFAM" id="SSF56112">
    <property type="entry name" value="Protein kinase-like (PK-like)"/>
    <property type="match status" value="1"/>
</dbReference>
<organism evidence="9 10">
    <name type="scientific">Morella rubra</name>
    <name type="common">Chinese bayberry</name>
    <dbReference type="NCBI Taxonomy" id="262757"/>
    <lineage>
        <taxon>Eukaryota</taxon>
        <taxon>Viridiplantae</taxon>
        <taxon>Streptophyta</taxon>
        <taxon>Embryophyta</taxon>
        <taxon>Tracheophyta</taxon>
        <taxon>Spermatophyta</taxon>
        <taxon>Magnoliopsida</taxon>
        <taxon>eudicotyledons</taxon>
        <taxon>Gunneridae</taxon>
        <taxon>Pentapetalae</taxon>
        <taxon>rosids</taxon>
        <taxon>fabids</taxon>
        <taxon>Fagales</taxon>
        <taxon>Myricaceae</taxon>
        <taxon>Morella</taxon>
    </lineage>
</organism>
<dbReference type="OrthoDB" id="4062651at2759"/>
<proteinExistence type="inferred from homology"/>
<accession>A0A6A1UMV9</accession>
<dbReference type="Gene3D" id="3.30.200.20">
    <property type="entry name" value="Phosphorylase Kinase, domain 1"/>
    <property type="match status" value="1"/>
</dbReference>
<dbReference type="SMART" id="SM00220">
    <property type="entry name" value="S_TKc"/>
    <property type="match status" value="1"/>
</dbReference>
<dbReference type="EMBL" id="RXIC02000063">
    <property type="protein sequence ID" value="KAB1201523.1"/>
    <property type="molecule type" value="Genomic_DNA"/>
</dbReference>
<dbReference type="PANTHER" id="PTHR27003">
    <property type="entry name" value="OS07G0166700 PROTEIN"/>
    <property type="match status" value="1"/>
</dbReference>
<dbReference type="FunFam" id="1.10.510.10:FF:000876">
    <property type="entry name" value="Receptor-like protein kinase FERONIA"/>
    <property type="match status" value="1"/>
</dbReference>
<keyword evidence="5 6" id="KW-0067">ATP-binding</keyword>
<keyword evidence="1 7" id="KW-0723">Serine/threonine-protein kinase</keyword>
<dbReference type="AlphaFoldDB" id="A0A6A1UMV9"/>
<dbReference type="GO" id="GO:0005886">
    <property type="term" value="C:plasma membrane"/>
    <property type="evidence" value="ECO:0007669"/>
    <property type="project" value="TreeGrafter"/>
</dbReference>
<dbReference type="Pfam" id="PF07714">
    <property type="entry name" value="PK_Tyr_Ser-Thr"/>
    <property type="match status" value="1"/>
</dbReference>
<keyword evidence="9" id="KW-0675">Receptor</keyword>
<dbReference type="InterPro" id="IPR001245">
    <property type="entry name" value="Ser-Thr/Tyr_kinase_cat_dom"/>
</dbReference>